<organism evidence="1 2">
    <name type="scientific">Stenotrophomonas beteli</name>
    <dbReference type="NCBI Taxonomy" id="3384461"/>
    <lineage>
        <taxon>Bacteria</taxon>
        <taxon>Pseudomonadati</taxon>
        <taxon>Pseudomonadota</taxon>
        <taxon>Gammaproteobacteria</taxon>
        <taxon>Lysobacterales</taxon>
        <taxon>Lysobacteraceae</taxon>
        <taxon>Stenotrophomonas</taxon>
        <taxon>Stenotrophomonas maltophilia group</taxon>
    </lineage>
</organism>
<protein>
    <submittedName>
        <fullName evidence="1">Uncharacterized protein</fullName>
    </submittedName>
</protein>
<dbReference type="EMBL" id="LLXV01000021">
    <property type="protein sequence ID" value="KRG51693.1"/>
    <property type="molecule type" value="Genomic_DNA"/>
</dbReference>
<reference evidence="1 2" key="1">
    <citation type="journal article" date="2016" name="Front. Microbiol.">
        <title>Genome Sequence of Type Strains of Genus Stenotrophomonas.</title>
        <authorList>
            <person name="Patil P.P."/>
            <person name="Midha S."/>
            <person name="Kumar S."/>
            <person name="Patil P.B."/>
        </authorList>
    </citation>
    <scope>NUCLEOTIDE SEQUENCE [LARGE SCALE GENOMIC DNA]</scope>
    <source>
        <strain evidence="1 2">LMG 978</strain>
    </source>
</reference>
<name>A0A0R0B3F2_9GAMM</name>
<comment type="caution">
    <text evidence="1">The sequence shown here is derived from an EMBL/GenBank/DDBJ whole genome shotgun (WGS) entry which is preliminary data.</text>
</comment>
<dbReference type="AlphaFoldDB" id="A0A0R0B3F2"/>
<evidence type="ECO:0000313" key="2">
    <source>
        <dbReference type="Proteomes" id="UP000051757"/>
    </source>
</evidence>
<evidence type="ECO:0000313" key="1">
    <source>
        <dbReference type="EMBL" id="KRG51693.1"/>
    </source>
</evidence>
<keyword evidence="2" id="KW-1185">Reference proteome</keyword>
<accession>A0A0R0B3F2</accession>
<proteinExistence type="predicted"/>
<sequence>MLSVLRGRMENGPATVSTGDLCDALAGAPQVWVLDICLSSDRGVQLYIEDGEVFEADLVRTNWPV</sequence>
<gene>
    <name evidence="1" type="ORF">ARC23_08255</name>
</gene>
<dbReference type="Proteomes" id="UP000051757">
    <property type="component" value="Unassembled WGS sequence"/>
</dbReference>